<dbReference type="Pfam" id="PF02953">
    <property type="entry name" value="zf-Tim10_DDP"/>
    <property type="match status" value="1"/>
</dbReference>
<organism evidence="16 17">
    <name type="scientific">Aspergillus sydowii CBS 593.65</name>
    <dbReference type="NCBI Taxonomy" id="1036612"/>
    <lineage>
        <taxon>Eukaryota</taxon>
        <taxon>Fungi</taxon>
        <taxon>Dikarya</taxon>
        <taxon>Ascomycota</taxon>
        <taxon>Pezizomycotina</taxon>
        <taxon>Eurotiomycetes</taxon>
        <taxon>Eurotiomycetidae</taxon>
        <taxon>Eurotiales</taxon>
        <taxon>Aspergillaceae</taxon>
        <taxon>Aspergillus</taxon>
        <taxon>Aspergillus subgen. Nidulantes</taxon>
    </lineage>
</organism>
<evidence type="ECO:0000313" key="16">
    <source>
        <dbReference type="EMBL" id="OJJ58934.1"/>
    </source>
</evidence>
<evidence type="ECO:0000256" key="14">
    <source>
        <dbReference type="RuleBase" id="RU367043"/>
    </source>
</evidence>
<evidence type="ECO:0000256" key="11">
    <source>
        <dbReference type="ARBA" id="ARBA00023186"/>
    </source>
</evidence>
<dbReference type="GO" id="GO:0045039">
    <property type="term" value="P:protein insertion into mitochondrial inner membrane"/>
    <property type="evidence" value="ECO:0007669"/>
    <property type="project" value="UniProtKB-ARBA"/>
</dbReference>
<evidence type="ECO:0000256" key="10">
    <source>
        <dbReference type="ARBA" id="ARBA00023157"/>
    </source>
</evidence>
<keyword evidence="8 14" id="KW-0811">Translocation</keyword>
<evidence type="ECO:0000313" key="17">
    <source>
        <dbReference type="Proteomes" id="UP000184356"/>
    </source>
</evidence>
<keyword evidence="5 14" id="KW-0472">Membrane</keyword>
<evidence type="ECO:0000259" key="15">
    <source>
        <dbReference type="Pfam" id="PF02953"/>
    </source>
</evidence>
<sequence length="121" mass="12576">MGLFGSSTPAAAAPGSSGQEALEVKTAILKQLQQEAAMSNARQLIGKVNEHCFDNCIPSPGSTMSTGEQTCLSQCMEKYISLWNVASKTYLTRATSDKRNGGLDVIAANSLATSGPSASSM</sequence>
<evidence type="ECO:0000256" key="13">
    <source>
        <dbReference type="ARBA" id="ARBA00025862"/>
    </source>
</evidence>
<evidence type="ECO:0000256" key="7">
    <source>
        <dbReference type="ARBA" id="ARBA00022927"/>
    </source>
</evidence>
<keyword evidence="17" id="KW-1185">Reference proteome</keyword>
<comment type="subcellular location">
    <subcellularLocation>
        <location evidence="1 14">Mitochondrion inner membrane</location>
        <topology evidence="1 14">Peripheral membrane protein</topology>
        <orientation evidence="1 14">Intermembrane side</orientation>
    </subcellularLocation>
</comment>
<evidence type="ECO:0000256" key="5">
    <source>
        <dbReference type="ARBA" id="ARBA00022792"/>
    </source>
</evidence>
<keyword evidence="10 14" id="KW-1015">Disulfide bond</keyword>
<dbReference type="OrthoDB" id="7813104at2759"/>
<evidence type="ECO:0000256" key="3">
    <source>
        <dbReference type="ARBA" id="ARBA00022448"/>
    </source>
</evidence>
<accession>A0A1L9THM6</accession>
<dbReference type="AlphaFoldDB" id="A0A1L9THM6"/>
<keyword evidence="11 14" id="KW-0143">Chaperone</keyword>
<comment type="domain">
    <text evidence="14">The twin CX3C motif contains 4 conserved Cys residues that form 2 disulfide bonds in the mitochondrial intermembrane space.</text>
</comment>
<dbReference type="Gene3D" id="1.10.287.810">
    <property type="entry name" value="Mitochondrial import inner membrane translocase subunit tim13 like domains"/>
    <property type="match status" value="1"/>
</dbReference>
<protein>
    <recommendedName>
        <fullName evidence="14">Mitochondrial import inner membrane translocase subunit</fullName>
    </recommendedName>
</protein>
<keyword evidence="4" id="KW-0479">Metal-binding</keyword>
<keyword evidence="5 14" id="KW-0999">Mitochondrion inner membrane</keyword>
<dbReference type="InterPro" id="IPR004217">
    <property type="entry name" value="Tim10-like"/>
</dbReference>
<dbReference type="GO" id="GO:0015031">
    <property type="term" value="P:protein transport"/>
    <property type="evidence" value="ECO:0007669"/>
    <property type="project" value="UniProtKB-KW"/>
</dbReference>
<comment type="function">
    <text evidence="12">Mitochondrial intermembrane chaperone that participates in the import and insertion of some multi-pass transmembrane proteins into the mitochondrial inner membrane. Also required for the transfer of beta-barrel precursors from the TOM complex to the sorting and assembly machinery (SAM complex) of the outer membrane. Acts as a chaperone-like protein that protects the hydrophobic precursors from aggregation and guide them through the mitochondrial intermembrane space. The TIM8-TIM13 complex is non essential and only mediates the import of few proteins, while the predominant TIM9-TIM10 70 kDa complex is crucial and mediates the import of much more proteins.</text>
</comment>
<keyword evidence="3 14" id="KW-0813">Transport</keyword>
<keyword evidence="6" id="KW-0862">Zinc</keyword>
<evidence type="ECO:0000256" key="8">
    <source>
        <dbReference type="ARBA" id="ARBA00023010"/>
    </source>
</evidence>
<reference evidence="17" key="1">
    <citation type="journal article" date="2017" name="Genome Biol.">
        <title>Comparative genomics reveals high biological diversity and specific adaptations in the industrially and medically important fungal genus Aspergillus.</title>
        <authorList>
            <person name="de Vries R.P."/>
            <person name="Riley R."/>
            <person name="Wiebenga A."/>
            <person name="Aguilar-Osorio G."/>
            <person name="Amillis S."/>
            <person name="Uchima C.A."/>
            <person name="Anderluh G."/>
            <person name="Asadollahi M."/>
            <person name="Askin M."/>
            <person name="Barry K."/>
            <person name="Battaglia E."/>
            <person name="Bayram O."/>
            <person name="Benocci T."/>
            <person name="Braus-Stromeyer S.A."/>
            <person name="Caldana C."/>
            <person name="Canovas D."/>
            <person name="Cerqueira G.C."/>
            <person name="Chen F."/>
            <person name="Chen W."/>
            <person name="Choi C."/>
            <person name="Clum A."/>
            <person name="Dos Santos R.A."/>
            <person name="Damasio A.R."/>
            <person name="Diallinas G."/>
            <person name="Emri T."/>
            <person name="Fekete E."/>
            <person name="Flipphi M."/>
            <person name="Freyberg S."/>
            <person name="Gallo A."/>
            <person name="Gournas C."/>
            <person name="Habgood R."/>
            <person name="Hainaut M."/>
            <person name="Harispe M.L."/>
            <person name="Henrissat B."/>
            <person name="Hilden K.S."/>
            <person name="Hope R."/>
            <person name="Hossain A."/>
            <person name="Karabika E."/>
            <person name="Karaffa L."/>
            <person name="Karanyi Z."/>
            <person name="Krasevec N."/>
            <person name="Kuo A."/>
            <person name="Kusch H."/>
            <person name="LaButti K."/>
            <person name="Lagendijk E.L."/>
            <person name="Lapidus A."/>
            <person name="Levasseur A."/>
            <person name="Lindquist E."/>
            <person name="Lipzen A."/>
            <person name="Logrieco A.F."/>
            <person name="MacCabe A."/>
            <person name="Maekelae M.R."/>
            <person name="Malavazi I."/>
            <person name="Melin P."/>
            <person name="Meyer V."/>
            <person name="Mielnichuk N."/>
            <person name="Miskei M."/>
            <person name="Molnar A.P."/>
            <person name="Mule G."/>
            <person name="Ngan C.Y."/>
            <person name="Orejas M."/>
            <person name="Orosz E."/>
            <person name="Ouedraogo J.P."/>
            <person name="Overkamp K.M."/>
            <person name="Park H.-S."/>
            <person name="Perrone G."/>
            <person name="Piumi F."/>
            <person name="Punt P.J."/>
            <person name="Ram A.F."/>
            <person name="Ramon A."/>
            <person name="Rauscher S."/>
            <person name="Record E."/>
            <person name="Riano-Pachon D.M."/>
            <person name="Robert V."/>
            <person name="Roehrig J."/>
            <person name="Ruller R."/>
            <person name="Salamov A."/>
            <person name="Salih N.S."/>
            <person name="Samson R.A."/>
            <person name="Sandor E."/>
            <person name="Sanguinetti M."/>
            <person name="Schuetze T."/>
            <person name="Sepcic K."/>
            <person name="Shelest E."/>
            <person name="Sherlock G."/>
            <person name="Sophianopoulou V."/>
            <person name="Squina F.M."/>
            <person name="Sun H."/>
            <person name="Susca A."/>
            <person name="Todd R.B."/>
            <person name="Tsang A."/>
            <person name="Unkles S.E."/>
            <person name="van de Wiele N."/>
            <person name="van Rossen-Uffink D."/>
            <person name="Oliveira J.V."/>
            <person name="Vesth T.C."/>
            <person name="Visser J."/>
            <person name="Yu J.-H."/>
            <person name="Zhou M."/>
            <person name="Andersen M.R."/>
            <person name="Archer D.B."/>
            <person name="Baker S.E."/>
            <person name="Benoit I."/>
            <person name="Brakhage A.A."/>
            <person name="Braus G.H."/>
            <person name="Fischer R."/>
            <person name="Frisvad J.C."/>
            <person name="Goldman G.H."/>
            <person name="Houbraken J."/>
            <person name="Oakley B."/>
            <person name="Pocsi I."/>
            <person name="Scazzocchio C."/>
            <person name="Seiboth B."/>
            <person name="vanKuyk P.A."/>
            <person name="Wortman J."/>
            <person name="Dyer P.S."/>
            <person name="Grigoriev I.V."/>
        </authorList>
    </citation>
    <scope>NUCLEOTIDE SEQUENCE [LARGE SCALE GENOMIC DNA]</scope>
    <source>
        <strain evidence="17">CBS 593.65</strain>
    </source>
</reference>
<dbReference type="RefSeq" id="XP_040702740.1">
    <property type="nucleotide sequence ID" value="XM_040844885.1"/>
</dbReference>
<evidence type="ECO:0000256" key="4">
    <source>
        <dbReference type="ARBA" id="ARBA00022723"/>
    </source>
</evidence>
<dbReference type="VEuPathDB" id="FungiDB:ASPSYDRAFT_31565"/>
<keyword evidence="7 14" id="KW-0653">Protein transport</keyword>
<dbReference type="GO" id="GO:0046872">
    <property type="term" value="F:metal ion binding"/>
    <property type="evidence" value="ECO:0007669"/>
    <property type="project" value="UniProtKB-KW"/>
</dbReference>
<dbReference type="FunFam" id="1.10.287.810:FF:000001">
    <property type="entry name" value="mitochondrial import inner membrane translocase subunit TIM13"/>
    <property type="match status" value="1"/>
</dbReference>
<name>A0A1L9THM6_9EURO</name>
<feature type="domain" description="Tim10-like" evidence="15">
    <location>
        <begin position="30"/>
        <end position="90"/>
    </location>
</feature>
<dbReference type="SUPFAM" id="SSF144122">
    <property type="entry name" value="Tim10-like"/>
    <property type="match status" value="1"/>
</dbReference>
<dbReference type="GO" id="GO:0042719">
    <property type="term" value="C:mitochondrial intermembrane space chaperone complex"/>
    <property type="evidence" value="ECO:0007669"/>
    <property type="project" value="UniProtKB-ARBA"/>
</dbReference>
<evidence type="ECO:0000256" key="12">
    <source>
        <dbReference type="ARBA" id="ARBA00025151"/>
    </source>
</evidence>
<comment type="similarity">
    <text evidence="2 14">Belongs to the small Tim family.</text>
</comment>
<comment type="subunit">
    <text evidence="13">Heterohexamer; composed of 3 copies of TIM8 and 3 copies of TIM13, named soluble 70 kDa complex. Associates with the TIM22 complex, whose core is composed of TIM22 and TIM54. Interacts with the transmembrane regions of multi-pass transmembrane proteins in transit.</text>
</comment>
<evidence type="ECO:0000256" key="1">
    <source>
        <dbReference type="ARBA" id="ARBA00004137"/>
    </source>
</evidence>
<gene>
    <name evidence="16" type="ORF">ASPSYDRAFT_31565</name>
</gene>
<dbReference type="GO" id="GO:0005743">
    <property type="term" value="C:mitochondrial inner membrane"/>
    <property type="evidence" value="ECO:0007669"/>
    <property type="project" value="UniProtKB-SubCell"/>
</dbReference>
<evidence type="ECO:0000256" key="9">
    <source>
        <dbReference type="ARBA" id="ARBA00023128"/>
    </source>
</evidence>
<dbReference type="Proteomes" id="UP000184356">
    <property type="component" value="Unassembled WGS sequence"/>
</dbReference>
<dbReference type="GeneID" id="63760958"/>
<dbReference type="InterPro" id="IPR035427">
    <property type="entry name" value="Tim10-like_dom_sf"/>
</dbReference>
<evidence type="ECO:0000256" key="6">
    <source>
        <dbReference type="ARBA" id="ARBA00022833"/>
    </source>
</evidence>
<evidence type="ECO:0000256" key="2">
    <source>
        <dbReference type="ARBA" id="ARBA00006720"/>
    </source>
</evidence>
<dbReference type="STRING" id="1036612.A0A1L9THM6"/>
<dbReference type="EMBL" id="KV878586">
    <property type="protein sequence ID" value="OJJ58934.1"/>
    <property type="molecule type" value="Genomic_DNA"/>
</dbReference>
<proteinExistence type="inferred from homology"/>
<keyword evidence="9 14" id="KW-0496">Mitochondrion</keyword>